<evidence type="ECO:0000256" key="3">
    <source>
        <dbReference type="ARBA" id="ARBA00022857"/>
    </source>
</evidence>
<evidence type="ECO:0000313" key="9">
    <source>
        <dbReference type="Proteomes" id="UP000799777"/>
    </source>
</evidence>
<name>A0A9P4LS85_9PLEO</name>
<dbReference type="OrthoDB" id="73846at2759"/>
<dbReference type="InterPro" id="IPR036291">
    <property type="entry name" value="NAD(P)-bd_dom_sf"/>
</dbReference>
<dbReference type="InterPro" id="IPR013332">
    <property type="entry name" value="KPR_N"/>
</dbReference>
<dbReference type="Pfam" id="PF02558">
    <property type="entry name" value="ApbA"/>
    <property type="match status" value="1"/>
</dbReference>
<dbReference type="InterPro" id="IPR050838">
    <property type="entry name" value="Ketopantoate_reductase"/>
</dbReference>
<dbReference type="InterPro" id="IPR008927">
    <property type="entry name" value="6-PGluconate_DH-like_C_sf"/>
</dbReference>
<dbReference type="GO" id="GO:0008677">
    <property type="term" value="F:2-dehydropantoate 2-reductase activity"/>
    <property type="evidence" value="ECO:0007669"/>
    <property type="project" value="UniProtKB-EC"/>
</dbReference>
<evidence type="ECO:0000256" key="5">
    <source>
        <dbReference type="ARBA" id="ARBA00032024"/>
    </source>
</evidence>
<dbReference type="Proteomes" id="UP000799777">
    <property type="component" value="Unassembled WGS sequence"/>
</dbReference>
<evidence type="ECO:0000259" key="6">
    <source>
        <dbReference type="Pfam" id="PF02558"/>
    </source>
</evidence>
<evidence type="ECO:0000256" key="4">
    <source>
        <dbReference type="ARBA" id="ARBA00023002"/>
    </source>
</evidence>
<dbReference type="InterPro" id="IPR013328">
    <property type="entry name" value="6PGD_dom2"/>
</dbReference>
<evidence type="ECO:0000313" key="8">
    <source>
        <dbReference type="EMBL" id="KAF2034517.1"/>
    </source>
</evidence>
<dbReference type="InterPro" id="IPR013752">
    <property type="entry name" value="KPA_reductase"/>
</dbReference>
<evidence type="ECO:0000256" key="2">
    <source>
        <dbReference type="ARBA" id="ARBA00013014"/>
    </source>
</evidence>
<reference evidence="8" key="1">
    <citation type="journal article" date="2020" name="Stud. Mycol.">
        <title>101 Dothideomycetes genomes: a test case for predicting lifestyles and emergence of pathogens.</title>
        <authorList>
            <person name="Haridas S."/>
            <person name="Albert R."/>
            <person name="Binder M."/>
            <person name="Bloem J."/>
            <person name="Labutti K."/>
            <person name="Salamov A."/>
            <person name="Andreopoulos B."/>
            <person name="Baker S."/>
            <person name="Barry K."/>
            <person name="Bills G."/>
            <person name="Bluhm B."/>
            <person name="Cannon C."/>
            <person name="Castanera R."/>
            <person name="Culley D."/>
            <person name="Daum C."/>
            <person name="Ezra D."/>
            <person name="Gonzalez J."/>
            <person name="Henrissat B."/>
            <person name="Kuo A."/>
            <person name="Liang C."/>
            <person name="Lipzen A."/>
            <person name="Lutzoni F."/>
            <person name="Magnuson J."/>
            <person name="Mondo S."/>
            <person name="Nolan M."/>
            <person name="Ohm R."/>
            <person name="Pangilinan J."/>
            <person name="Park H.-J."/>
            <person name="Ramirez L."/>
            <person name="Alfaro M."/>
            <person name="Sun H."/>
            <person name="Tritt A."/>
            <person name="Yoshinaga Y."/>
            <person name="Zwiers L.-H."/>
            <person name="Turgeon B."/>
            <person name="Goodwin S."/>
            <person name="Spatafora J."/>
            <person name="Crous P."/>
            <person name="Grigoriev I."/>
        </authorList>
    </citation>
    <scope>NUCLEOTIDE SEQUENCE</scope>
    <source>
        <strain evidence="8">CBS 110217</strain>
    </source>
</reference>
<feature type="domain" description="Ketopantoate reductase C-terminal" evidence="7">
    <location>
        <begin position="316"/>
        <end position="448"/>
    </location>
</feature>
<dbReference type="NCBIfam" id="TIGR00745">
    <property type="entry name" value="apbA_panE"/>
    <property type="match status" value="1"/>
</dbReference>
<gene>
    <name evidence="8" type="ORF">EK21DRAFT_108130</name>
</gene>
<comment type="similarity">
    <text evidence="1">Belongs to the ketopantoate reductase family.</text>
</comment>
<dbReference type="SUPFAM" id="SSF48179">
    <property type="entry name" value="6-phosphogluconate dehydrogenase C-terminal domain-like"/>
    <property type="match status" value="1"/>
</dbReference>
<sequence length="490" mass="54093">MTSWKNAESTLAGDGAKTIKETLDEPFRPGDAVDFYRAKPVLDRRIHIVGMGNVGLFMAHALRSIPNPPPVALIFSTWEKLTQWNESPQRLTLVTDGDAEIREGYDAEIAIPRIRHHGKEVGLNASSAVSVESTSTGEGKPQEILEGESTEPIRSLIICSKAPYVLQGLSSVKHRLDKDSVILFLQNGMGVAEEVSREIFPDPATRPHYMLGINSHGLNNGRAEAFTTTHAGFGTISVGILPHERDRNPTSPYKPERKFSAKGSGRYARALNADELNPEYPPPEGANFEFTPNQRYLLRTLLRTPVLAAAAFSPPDLLQMQLEKLAVNCIVNPLTVLLDARNGALLYNYALTRTLRLLLSEISLVIRSLPELQYIPNVQTRFDPGRLETVVVGVANRTKDNISSMLADARAGRETEIEYINGWIVQRGEELGIRCTMNYMLMQMVKGKVAMISREVGEGVPYVAARKERGEGDVQVKEKVAKKGDIGSKL</sequence>
<dbReference type="EC" id="1.1.1.169" evidence="2"/>
<evidence type="ECO:0000256" key="1">
    <source>
        <dbReference type="ARBA" id="ARBA00007870"/>
    </source>
</evidence>
<dbReference type="Pfam" id="PF08546">
    <property type="entry name" value="ApbA_C"/>
    <property type="match status" value="1"/>
</dbReference>
<dbReference type="AlphaFoldDB" id="A0A9P4LS85"/>
<keyword evidence="3" id="KW-0521">NADP</keyword>
<comment type="caution">
    <text evidence="8">The sequence shown here is derived from an EMBL/GenBank/DDBJ whole genome shotgun (WGS) entry which is preliminary data.</text>
</comment>
<protein>
    <recommendedName>
        <fullName evidence="2">2-dehydropantoate 2-reductase</fullName>
        <ecNumber evidence="2">1.1.1.169</ecNumber>
    </recommendedName>
    <alternativeName>
        <fullName evidence="5">Ketopantoate reductase</fullName>
    </alternativeName>
</protein>
<dbReference type="SUPFAM" id="SSF51735">
    <property type="entry name" value="NAD(P)-binding Rossmann-fold domains"/>
    <property type="match status" value="1"/>
</dbReference>
<dbReference type="GO" id="GO:0050661">
    <property type="term" value="F:NADP binding"/>
    <property type="evidence" value="ECO:0007669"/>
    <property type="project" value="TreeGrafter"/>
</dbReference>
<accession>A0A9P4LS85</accession>
<dbReference type="EMBL" id="ML978161">
    <property type="protein sequence ID" value="KAF2034517.1"/>
    <property type="molecule type" value="Genomic_DNA"/>
</dbReference>
<dbReference type="Gene3D" id="1.10.1040.10">
    <property type="entry name" value="N-(1-d-carboxylethyl)-l-norvaline Dehydrogenase, domain 2"/>
    <property type="match status" value="1"/>
</dbReference>
<proteinExistence type="inferred from homology"/>
<feature type="domain" description="Ketopantoate reductase N-terminal" evidence="6">
    <location>
        <begin position="46"/>
        <end position="241"/>
    </location>
</feature>
<dbReference type="FunFam" id="1.10.1040.10:FF:000038">
    <property type="entry name" value="Probable 2-dehydropantoate 2-reductase"/>
    <property type="match status" value="1"/>
</dbReference>
<keyword evidence="9" id="KW-1185">Reference proteome</keyword>
<dbReference type="PANTHER" id="PTHR43765:SF2">
    <property type="entry name" value="2-DEHYDROPANTOATE 2-REDUCTASE"/>
    <property type="match status" value="1"/>
</dbReference>
<keyword evidence="4" id="KW-0560">Oxidoreductase</keyword>
<dbReference type="InterPro" id="IPR003710">
    <property type="entry name" value="ApbA"/>
</dbReference>
<organism evidence="8 9">
    <name type="scientific">Setomelanomma holmii</name>
    <dbReference type="NCBI Taxonomy" id="210430"/>
    <lineage>
        <taxon>Eukaryota</taxon>
        <taxon>Fungi</taxon>
        <taxon>Dikarya</taxon>
        <taxon>Ascomycota</taxon>
        <taxon>Pezizomycotina</taxon>
        <taxon>Dothideomycetes</taxon>
        <taxon>Pleosporomycetidae</taxon>
        <taxon>Pleosporales</taxon>
        <taxon>Pleosporineae</taxon>
        <taxon>Phaeosphaeriaceae</taxon>
        <taxon>Setomelanomma</taxon>
    </lineage>
</organism>
<dbReference type="Gene3D" id="3.40.50.720">
    <property type="entry name" value="NAD(P)-binding Rossmann-like Domain"/>
    <property type="match status" value="1"/>
</dbReference>
<evidence type="ECO:0000259" key="7">
    <source>
        <dbReference type="Pfam" id="PF08546"/>
    </source>
</evidence>
<dbReference type="GO" id="GO:0015940">
    <property type="term" value="P:pantothenate biosynthetic process"/>
    <property type="evidence" value="ECO:0007669"/>
    <property type="project" value="InterPro"/>
</dbReference>
<dbReference type="GO" id="GO:0005739">
    <property type="term" value="C:mitochondrion"/>
    <property type="evidence" value="ECO:0007669"/>
    <property type="project" value="TreeGrafter"/>
</dbReference>
<dbReference type="PANTHER" id="PTHR43765">
    <property type="entry name" value="2-DEHYDROPANTOATE 2-REDUCTASE-RELATED"/>
    <property type="match status" value="1"/>
</dbReference>